<protein>
    <submittedName>
        <fullName evidence="1">Uncharacterized protein</fullName>
    </submittedName>
</protein>
<dbReference type="AlphaFoldDB" id="A0A6A6S4S4"/>
<reference evidence="1" key="1">
    <citation type="journal article" date="2020" name="Stud. Mycol.">
        <title>101 Dothideomycetes genomes: a test case for predicting lifestyles and emergence of pathogens.</title>
        <authorList>
            <person name="Haridas S."/>
            <person name="Albert R."/>
            <person name="Binder M."/>
            <person name="Bloem J."/>
            <person name="Labutti K."/>
            <person name="Salamov A."/>
            <person name="Andreopoulos B."/>
            <person name="Baker S."/>
            <person name="Barry K."/>
            <person name="Bills G."/>
            <person name="Bluhm B."/>
            <person name="Cannon C."/>
            <person name="Castanera R."/>
            <person name="Culley D."/>
            <person name="Daum C."/>
            <person name="Ezra D."/>
            <person name="Gonzalez J."/>
            <person name="Henrissat B."/>
            <person name="Kuo A."/>
            <person name="Liang C."/>
            <person name="Lipzen A."/>
            <person name="Lutzoni F."/>
            <person name="Magnuson J."/>
            <person name="Mondo S."/>
            <person name="Nolan M."/>
            <person name="Ohm R."/>
            <person name="Pangilinan J."/>
            <person name="Park H.-J."/>
            <person name="Ramirez L."/>
            <person name="Alfaro M."/>
            <person name="Sun H."/>
            <person name="Tritt A."/>
            <person name="Yoshinaga Y."/>
            <person name="Zwiers L.-H."/>
            <person name="Turgeon B."/>
            <person name="Goodwin S."/>
            <person name="Spatafora J."/>
            <person name="Crous P."/>
            <person name="Grigoriev I."/>
        </authorList>
    </citation>
    <scope>NUCLEOTIDE SEQUENCE</scope>
    <source>
        <strain evidence="1">CBS 473.64</strain>
    </source>
</reference>
<organism evidence="1 2">
    <name type="scientific">Massarina eburnea CBS 473.64</name>
    <dbReference type="NCBI Taxonomy" id="1395130"/>
    <lineage>
        <taxon>Eukaryota</taxon>
        <taxon>Fungi</taxon>
        <taxon>Dikarya</taxon>
        <taxon>Ascomycota</taxon>
        <taxon>Pezizomycotina</taxon>
        <taxon>Dothideomycetes</taxon>
        <taxon>Pleosporomycetidae</taxon>
        <taxon>Pleosporales</taxon>
        <taxon>Massarineae</taxon>
        <taxon>Massarinaceae</taxon>
        <taxon>Massarina</taxon>
    </lineage>
</organism>
<evidence type="ECO:0000313" key="2">
    <source>
        <dbReference type="Proteomes" id="UP000799753"/>
    </source>
</evidence>
<proteinExistence type="predicted"/>
<evidence type="ECO:0000313" key="1">
    <source>
        <dbReference type="EMBL" id="KAF2642906.1"/>
    </source>
</evidence>
<keyword evidence="2" id="KW-1185">Reference proteome</keyword>
<dbReference type="Proteomes" id="UP000799753">
    <property type="component" value="Unassembled WGS sequence"/>
</dbReference>
<accession>A0A6A6S4S4</accession>
<gene>
    <name evidence="1" type="ORF">P280DRAFT_240167</name>
</gene>
<name>A0A6A6S4S4_9PLEO</name>
<dbReference type="EMBL" id="MU006780">
    <property type="protein sequence ID" value="KAF2642906.1"/>
    <property type="molecule type" value="Genomic_DNA"/>
</dbReference>
<sequence length="86" mass="9840">MVRRPNSLKSAEFRRNRTKRVILPRSHGKPCSCMVQLFLSPCLPWESCRRWTGQPIPDRPSSSPRVHGTSSLSLLFSTQYVYIHGG</sequence>